<evidence type="ECO:0000256" key="10">
    <source>
        <dbReference type="SAM" id="SignalP"/>
    </source>
</evidence>
<feature type="transmembrane region" description="Helical" evidence="9">
    <location>
        <begin position="277"/>
        <end position="303"/>
    </location>
</feature>
<comment type="caution">
    <text evidence="11">The sequence shown here is derived from an EMBL/GenBank/DDBJ whole genome shotgun (WGS) entry which is preliminary data.</text>
</comment>
<name>A0A9W6JW34_9HYPH</name>
<reference evidence="11" key="1">
    <citation type="journal article" date="2014" name="Int. J. Syst. Evol. Microbiol.">
        <title>Complete genome sequence of Corynebacterium casei LMG S-19264T (=DSM 44701T), isolated from a smear-ripened cheese.</title>
        <authorList>
            <consortium name="US DOE Joint Genome Institute (JGI-PGF)"/>
            <person name="Walter F."/>
            <person name="Albersmeier A."/>
            <person name="Kalinowski J."/>
            <person name="Ruckert C."/>
        </authorList>
    </citation>
    <scope>NUCLEOTIDE SEQUENCE</scope>
    <source>
        <strain evidence="11">VKM B-2789</strain>
    </source>
</reference>
<organism evidence="11 12">
    <name type="scientific">Ancylobacter defluvii</name>
    <dbReference type="NCBI Taxonomy" id="1282440"/>
    <lineage>
        <taxon>Bacteria</taxon>
        <taxon>Pseudomonadati</taxon>
        <taxon>Pseudomonadota</taxon>
        <taxon>Alphaproteobacteria</taxon>
        <taxon>Hyphomicrobiales</taxon>
        <taxon>Xanthobacteraceae</taxon>
        <taxon>Ancylobacter</taxon>
    </lineage>
</organism>
<accession>A0A9W6JW34</accession>
<keyword evidence="2" id="KW-0813">Transport</keyword>
<evidence type="ECO:0000256" key="9">
    <source>
        <dbReference type="SAM" id="Phobius"/>
    </source>
</evidence>
<feature type="signal peptide" evidence="10">
    <location>
        <begin position="1"/>
        <end position="25"/>
    </location>
</feature>
<feature type="transmembrane region" description="Helical" evidence="9">
    <location>
        <begin position="371"/>
        <end position="400"/>
    </location>
</feature>
<dbReference type="GO" id="GO:0006865">
    <property type="term" value="P:amino acid transport"/>
    <property type="evidence" value="ECO:0007669"/>
    <property type="project" value="UniProtKB-KW"/>
</dbReference>
<dbReference type="Pfam" id="PF02653">
    <property type="entry name" value="BPD_transp_2"/>
    <property type="match status" value="1"/>
</dbReference>
<dbReference type="RefSeq" id="WP_213363096.1">
    <property type="nucleotide sequence ID" value="NZ_BSFM01000003.1"/>
</dbReference>
<comment type="subcellular location">
    <subcellularLocation>
        <location evidence="1">Cell membrane</location>
        <topology evidence="1">Multi-pass membrane protein</topology>
    </subcellularLocation>
</comment>
<evidence type="ECO:0000256" key="8">
    <source>
        <dbReference type="ARBA" id="ARBA00037998"/>
    </source>
</evidence>
<feature type="transmembrane region" description="Helical" evidence="9">
    <location>
        <begin position="235"/>
        <end position="257"/>
    </location>
</feature>
<reference evidence="11" key="2">
    <citation type="submission" date="2023-01" db="EMBL/GenBank/DDBJ databases">
        <authorList>
            <person name="Sun Q."/>
            <person name="Evtushenko L."/>
        </authorList>
    </citation>
    <scope>NUCLEOTIDE SEQUENCE</scope>
    <source>
        <strain evidence="11">VKM B-2789</strain>
    </source>
</reference>
<feature type="transmembrane region" description="Helical" evidence="9">
    <location>
        <begin position="200"/>
        <end position="223"/>
    </location>
</feature>
<proteinExistence type="inferred from homology"/>
<keyword evidence="10" id="KW-0732">Signal</keyword>
<dbReference type="PROSITE" id="PS51257">
    <property type="entry name" value="PROKAR_LIPOPROTEIN"/>
    <property type="match status" value="1"/>
</dbReference>
<feature type="transmembrane region" description="Helical" evidence="9">
    <location>
        <begin position="406"/>
        <end position="423"/>
    </location>
</feature>
<keyword evidence="7 9" id="KW-0472">Membrane</keyword>
<dbReference type="PANTHER" id="PTHR11795">
    <property type="entry name" value="BRANCHED-CHAIN AMINO ACID TRANSPORT SYSTEM PERMEASE PROTEIN LIVH"/>
    <property type="match status" value="1"/>
</dbReference>
<gene>
    <name evidence="11" type="ORF">GCM10017653_05170</name>
</gene>
<dbReference type="AlphaFoldDB" id="A0A9W6JW34"/>
<dbReference type="EMBL" id="BSFM01000003">
    <property type="protein sequence ID" value="GLK82448.1"/>
    <property type="molecule type" value="Genomic_DNA"/>
</dbReference>
<keyword evidence="3" id="KW-1003">Cell membrane</keyword>
<feature type="transmembrane region" description="Helical" evidence="9">
    <location>
        <begin position="140"/>
        <end position="160"/>
    </location>
</feature>
<evidence type="ECO:0000256" key="4">
    <source>
        <dbReference type="ARBA" id="ARBA00022692"/>
    </source>
</evidence>
<evidence type="ECO:0000256" key="7">
    <source>
        <dbReference type="ARBA" id="ARBA00023136"/>
    </source>
</evidence>
<comment type="similarity">
    <text evidence="8">Belongs to the binding-protein-dependent transport system permease family. LivHM subfamily.</text>
</comment>
<dbReference type="Proteomes" id="UP001143330">
    <property type="component" value="Unassembled WGS sequence"/>
</dbReference>
<feature type="chain" id="PRO_5040995202" description="Branched-chain amino acid ABC transporter permease" evidence="10">
    <location>
        <begin position="26"/>
        <end position="439"/>
    </location>
</feature>
<dbReference type="PANTHER" id="PTHR11795:SF445">
    <property type="entry name" value="AMINO ACID ABC TRANSPORTER PERMEASE PROTEIN"/>
    <property type="match status" value="1"/>
</dbReference>
<sequence>MRLIVHLTALCLGLLLAGCSSVIDADQARICRDVAPALHDERVSIDEVSLTPVPGTDALRLAYRARLGSRAVPHWIICTFAGHTGAARATLTGIDTDAGPLSDVKFYIIMRWWLSDAPDRAPPPALLRLSPRQAYWLQQAINGTTLAGIYGLVATGFALIHGLFGRINLAFGEIAVAGGVYMLIAVSVAGMAGRLGPGDLALAIIIGTIGAISISWLVGRSVILPLASSSSPPQGMLIGTIAVAIVLAEAARITAPLRVNWLPPLLNIPIPLAGDGGFVATVTAAQMLAAGMSLTGASILLGLMGFTRFGRAWRAYADDPLMAALLGVHVPALRSGTFVIAGAAAGLAGAVSVVAYGTVQPGEGLAITLKALISAIIGGIGSVPGAFLGAVIVAGVEIVWSASFDIVYRDLVIYALLAAFLILRPGGLLNNAAPRVREF</sequence>
<evidence type="ECO:0000313" key="12">
    <source>
        <dbReference type="Proteomes" id="UP001143330"/>
    </source>
</evidence>
<dbReference type="GO" id="GO:0022857">
    <property type="term" value="F:transmembrane transporter activity"/>
    <property type="evidence" value="ECO:0007669"/>
    <property type="project" value="InterPro"/>
</dbReference>
<protein>
    <recommendedName>
        <fullName evidence="13">Branched-chain amino acid ABC transporter permease</fullName>
    </recommendedName>
</protein>
<evidence type="ECO:0000256" key="1">
    <source>
        <dbReference type="ARBA" id="ARBA00004651"/>
    </source>
</evidence>
<dbReference type="GO" id="GO:0005886">
    <property type="term" value="C:plasma membrane"/>
    <property type="evidence" value="ECO:0007669"/>
    <property type="project" value="UniProtKB-SubCell"/>
</dbReference>
<dbReference type="InterPro" id="IPR052157">
    <property type="entry name" value="BCAA_transport_permease"/>
</dbReference>
<evidence type="ECO:0000256" key="2">
    <source>
        <dbReference type="ARBA" id="ARBA00022448"/>
    </source>
</evidence>
<evidence type="ECO:0008006" key="13">
    <source>
        <dbReference type="Google" id="ProtNLM"/>
    </source>
</evidence>
<evidence type="ECO:0000256" key="6">
    <source>
        <dbReference type="ARBA" id="ARBA00022989"/>
    </source>
</evidence>
<keyword evidence="5" id="KW-0029">Amino-acid transport</keyword>
<keyword evidence="6 9" id="KW-1133">Transmembrane helix</keyword>
<dbReference type="InterPro" id="IPR001851">
    <property type="entry name" value="ABC_transp_permease"/>
</dbReference>
<evidence type="ECO:0000256" key="5">
    <source>
        <dbReference type="ARBA" id="ARBA00022970"/>
    </source>
</evidence>
<dbReference type="CDD" id="cd06582">
    <property type="entry name" value="TM_PBP1_LivH_like"/>
    <property type="match status" value="1"/>
</dbReference>
<evidence type="ECO:0000313" key="11">
    <source>
        <dbReference type="EMBL" id="GLK82448.1"/>
    </source>
</evidence>
<keyword evidence="4 9" id="KW-0812">Transmembrane</keyword>
<feature type="transmembrane region" description="Helical" evidence="9">
    <location>
        <begin position="338"/>
        <end position="359"/>
    </location>
</feature>
<evidence type="ECO:0000256" key="3">
    <source>
        <dbReference type="ARBA" id="ARBA00022475"/>
    </source>
</evidence>
<feature type="transmembrane region" description="Helical" evidence="9">
    <location>
        <begin position="167"/>
        <end position="188"/>
    </location>
</feature>
<keyword evidence="12" id="KW-1185">Reference proteome</keyword>